<dbReference type="InterPro" id="IPR023205">
    <property type="entry name" value="DsbA/DsbL"/>
</dbReference>
<sequence>MKKLAAFLIALATGAGFLMSAPAQAATPTAGKEYKVLQTPQPVAAGKIEVTEFFWYGCPHCYDFENTWTAWVAKQGKDVVIKRVPVAFNAKLEPHTRIYYALEALGKLDAKDASGRTLHDRVFDQLHKNYRSMSEPDQIADFMAANGVDRKAFLDAYNSFGVNANTKRAAQLADQYKIEGVPTIVVQGKYTTSPADAGSNVGAAQTLDYVVQQVRDHKM</sequence>
<comment type="similarity">
    <text evidence="2">Belongs to the thioredoxin family. DsbA subfamily.</text>
</comment>
<dbReference type="InterPro" id="IPR013766">
    <property type="entry name" value="Thioredoxin_domain"/>
</dbReference>
<name>A0AA92QCI6_RALSL</name>
<dbReference type="PANTHER" id="PTHR35891">
    <property type="entry name" value="THIOL:DISULFIDE INTERCHANGE PROTEIN DSBA"/>
    <property type="match status" value="1"/>
</dbReference>
<evidence type="ECO:0000313" key="11">
    <source>
        <dbReference type="EMBL" id="QOK97904.1"/>
    </source>
</evidence>
<keyword evidence="3 9" id="KW-0732">Signal</keyword>
<keyword evidence="5 7" id="KW-1015">Disulfide bond</keyword>
<evidence type="ECO:0000256" key="7">
    <source>
        <dbReference type="PIRNR" id="PIRNR001488"/>
    </source>
</evidence>
<comment type="subcellular location">
    <subcellularLocation>
        <location evidence="1 7">Periplasm</location>
    </subcellularLocation>
</comment>
<evidence type="ECO:0000256" key="6">
    <source>
        <dbReference type="ARBA" id="ARBA00023284"/>
    </source>
</evidence>
<feature type="domain" description="Thioredoxin" evidence="10">
    <location>
        <begin position="15"/>
        <end position="212"/>
    </location>
</feature>
<keyword evidence="4 7" id="KW-0574">Periplasm</keyword>
<gene>
    <name evidence="11" type="ORF">HF909_16645</name>
</gene>
<dbReference type="GO" id="GO:0042597">
    <property type="term" value="C:periplasmic space"/>
    <property type="evidence" value="ECO:0007669"/>
    <property type="project" value="UniProtKB-SubCell"/>
</dbReference>
<dbReference type="Gene3D" id="3.40.30.10">
    <property type="entry name" value="Glutaredoxin"/>
    <property type="match status" value="1"/>
</dbReference>
<feature type="disulfide bond" description="Redox-active" evidence="8">
    <location>
        <begin position="58"/>
        <end position="61"/>
    </location>
</feature>
<keyword evidence="6" id="KW-0676">Redox-active center</keyword>
<reference evidence="12" key="1">
    <citation type="submission" date="2020-04" db="EMBL/GenBank/DDBJ databases">
        <title>Ralstonia solanacearum UW576, UW763, UW773, and UW774.</title>
        <authorList>
            <person name="Steidl O."/>
            <person name="Truchon A."/>
            <person name="Allen C."/>
        </authorList>
    </citation>
    <scope>NUCLEOTIDE SEQUENCE [LARGE SCALE GENOMIC DNA]</scope>
    <source>
        <strain evidence="12">UW774</strain>
    </source>
</reference>
<dbReference type="Pfam" id="PF01323">
    <property type="entry name" value="DSBA"/>
    <property type="match status" value="1"/>
</dbReference>
<evidence type="ECO:0000256" key="3">
    <source>
        <dbReference type="ARBA" id="ARBA00022729"/>
    </source>
</evidence>
<dbReference type="AlphaFoldDB" id="A0AA92QCI6"/>
<evidence type="ECO:0000256" key="9">
    <source>
        <dbReference type="SAM" id="SignalP"/>
    </source>
</evidence>
<dbReference type="GO" id="GO:0015036">
    <property type="term" value="F:disulfide oxidoreductase activity"/>
    <property type="evidence" value="ECO:0007669"/>
    <property type="project" value="UniProtKB-ARBA"/>
</dbReference>
<dbReference type="InterPro" id="IPR017937">
    <property type="entry name" value="Thioredoxin_CS"/>
</dbReference>
<dbReference type="InterPro" id="IPR001853">
    <property type="entry name" value="DSBA-like_thioredoxin_dom"/>
</dbReference>
<evidence type="ECO:0000256" key="8">
    <source>
        <dbReference type="PIRSR" id="PIRSR001488-1"/>
    </source>
</evidence>
<dbReference type="PIRSF" id="PIRSF001488">
    <property type="entry name" value="Tdi_protein"/>
    <property type="match status" value="1"/>
</dbReference>
<protein>
    <recommendedName>
        <fullName evidence="7">Thiol:disulfide interchange protein</fullName>
    </recommendedName>
</protein>
<dbReference type="SUPFAM" id="SSF52833">
    <property type="entry name" value="Thioredoxin-like"/>
    <property type="match status" value="1"/>
</dbReference>
<evidence type="ECO:0000256" key="4">
    <source>
        <dbReference type="ARBA" id="ARBA00022764"/>
    </source>
</evidence>
<evidence type="ECO:0000256" key="2">
    <source>
        <dbReference type="ARBA" id="ARBA00005791"/>
    </source>
</evidence>
<feature type="signal peptide" evidence="9">
    <location>
        <begin position="1"/>
        <end position="25"/>
    </location>
</feature>
<feature type="chain" id="PRO_5041651616" description="Thiol:disulfide interchange protein" evidence="9">
    <location>
        <begin position="26"/>
        <end position="219"/>
    </location>
</feature>
<evidence type="ECO:0000256" key="1">
    <source>
        <dbReference type="ARBA" id="ARBA00004418"/>
    </source>
</evidence>
<dbReference type="Proteomes" id="UP000593970">
    <property type="component" value="Chromosome"/>
</dbReference>
<organism evidence="11 12">
    <name type="scientific">Ralstonia solanacearum</name>
    <name type="common">Pseudomonas solanacearum</name>
    <dbReference type="NCBI Taxonomy" id="305"/>
    <lineage>
        <taxon>Bacteria</taxon>
        <taxon>Pseudomonadati</taxon>
        <taxon>Pseudomonadota</taxon>
        <taxon>Betaproteobacteria</taxon>
        <taxon>Burkholderiales</taxon>
        <taxon>Burkholderiaceae</taxon>
        <taxon>Ralstonia</taxon>
        <taxon>Ralstonia solanacearum species complex</taxon>
    </lineage>
</organism>
<proteinExistence type="inferred from homology"/>
<dbReference type="PANTHER" id="PTHR35891:SF3">
    <property type="entry name" value="THIOL:DISULFIDE INTERCHANGE PROTEIN DSBL"/>
    <property type="match status" value="1"/>
</dbReference>
<dbReference type="CDD" id="cd03019">
    <property type="entry name" value="DsbA_DsbA"/>
    <property type="match status" value="1"/>
</dbReference>
<accession>A0AA92QCI6</accession>
<evidence type="ECO:0000256" key="5">
    <source>
        <dbReference type="ARBA" id="ARBA00023157"/>
    </source>
</evidence>
<dbReference type="InterPro" id="IPR050824">
    <property type="entry name" value="Thiol_disulfide_DsbA"/>
</dbReference>
<evidence type="ECO:0000313" key="12">
    <source>
        <dbReference type="Proteomes" id="UP000593970"/>
    </source>
</evidence>
<evidence type="ECO:0000259" key="10">
    <source>
        <dbReference type="PROSITE" id="PS51352"/>
    </source>
</evidence>
<dbReference type="EMBL" id="CP051169">
    <property type="protein sequence ID" value="QOK97904.1"/>
    <property type="molecule type" value="Genomic_DNA"/>
</dbReference>
<dbReference type="RefSeq" id="WP_020749880.1">
    <property type="nucleotide sequence ID" value="NZ_CP103852.1"/>
</dbReference>
<dbReference type="PROSITE" id="PS00194">
    <property type="entry name" value="THIOREDOXIN_1"/>
    <property type="match status" value="1"/>
</dbReference>
<dbReference type="PROSITE" id="PS51352">
    <property type="entry name" value="THIOREDOXIN_2"/>
    <property type="match status" value="1"/>
</dbReference>
<dbReference type="InterPro" id="IPR036249">
    <property type="entry name" value="Thioredoxin-like_sf"/>
</dbReference>